<feature type="transmembrane region" description="Helical" evidence="7">
    <location>
        <begin position="237"/>
        <end position="256"/>
    </location>
</feature>
<feature type="transmembrane region" description="Helical" evidence="7">
    <location>
        <begin position="196"/>
        <end position="217"/>
    </location>
</feature>
<dbReference type="Pfam" id="PF07690">
    <property type="entry name" value="MFS_1"/>
    <property type="match status" value="1"/>
</dbReference>
<proteinExistence type="predicted"/>
<evidence type="ECO:0000313" key="9">
    <source>
        <dbReference type="EMBL" id="KAF0317964.1"/>
    </source>
</evidence>
<dbReference type="Gene3D" id="1.20.1250.20">
    <property type="entry name" value="MFS general substrate transporter like domains"/>
    <property type="match status" value="1"/>
</dbReference>
<evidence type="ECO:0000256" key="7">
    <source>
        <dbReference type="SAM" id="Phobius"/>
    </source>
</evidence>
<dbReference type="PRINTS" id="PR01036">
    <property type="entry name" value="TCRTETB"/>
</dbReference>
<dbReference type="GO" id="GO:0022857">
    <property type="term" value="F:transmembrane transporter activity"/>
    <property type="evidence" value="ECO:0007669"/>
    <property type="project" value="InterPro"/>
</dbReference>
<dbReference type="Proteomes" id="UP000434172">
    <property type="component" value="Unassembled WGS sequence"/>
</dbReference>
<organism evidence="9 10">
    <name type="scientific">Colletotrichum asianum</name>
    <dbReference type="NCBI Taxonomy" id="702518"/>
    <lineage>
        <taxon>Eukaryota</taxon>
        <taxon>Fungi</taxon>
        <taxon>Dikarya</taxon>
        <taxon>Ascomycota</taxon>
        <taxon>Pezizomycotina</taxon>
        <taxon>Sordariomycetes</taxon>
        <taxon>Hypocreomycetidae</taxon>
        <taxon>Glomerellales</taxon>
        <taxon>Glomerellaceae</taxon>
        <taxon>Colletotrichum</taxon>
        <taxon>Colletotrichum gloeosporioides species complex</taxon>
    </lineage>
</organism>
<feature type="transmembrane region" description="Helical" evidence="7">
    <location>
        <begin position="345"/>
        <end position="366"/>
    </location>
</feature>
<keyword evidence="4 7" id="KW-1133">Transmembrane helix</keyword>
<evidence type="ECO:0000256" key="3">
    <source>
        <dbReference type="ARBA" id="ARBA00022692"/>
    </source>
</evidence>
<feature type="transmembrane region" description="Helical" evidence="7">
    <location>
        <begin position="309"/>
        <end position="333"/>
    </location>
</feature>
<dbReference type="CDD" id="cd17502">
    <property type="entry name" value="MFS_Azr1_MDR_like"/>
    <property type="match status" value="1"/>
</dbReference>
<feature type="transmembrane region" description="Helical" evidence="7">
    <location>
        <begin position="108"/>
        <end position="126"/>
    </location>
</feature>
<keyword evidence="2" id="KW-0813">Transport</keyword>
<dbReference type="AlphaFoldDB" id="A0A8H3ZFP2"/>
<feature type="transmembrane region" description="Helical" evidence="7">
    <location>
        <begin position="166"/>
        <end position="189"/>
    </location>
</feature>
<reference evidence="9 10" key="1">
    <citation type="submission" date="2019-12" db="EMBL/GenBank/DDBJ databases">
        <title>A genome sequence resource for the geographically widespread anthracnose pathogen Colletotrichum asianum.</title>
        <authorList>
            <person name="Meng Y."/>
        </authorList>
    </citation>
    <scope>NUCLEOTIDE SEQUENCE [LARGE SCALE GENOMIC DNA]</scope>
    <source>
        <strain evidence="9 10">ICMP 18580</strain>
    </source>
</reference>
<dbReference type="InterPro" id="IPR020846">
    <property type="entry name" value="MFS_dom"/>
</dbReference>
<dbReference type="PANTHER" id="PTHR23501">
    <property type="entry name" value="MAJOR FACILITATOR SUPERFAMILY"/>
    <property type="match status" value="1"/>
</dbReference>
<feature type="region of interest" description="Disordered" evidence="6">
    <location>
        <begin position="1"/>
        <end position="33"/>
    </location>
</feature>
<dbReference type="InterPro" id="IPR011701">
    <property type="entry name" value="MFS"/>
</dbReference>
<dbReference type="SUPFAM" id="SSF103473">
    <property type="entry name" value="MFS general substrate transporter"/>
    <property type="match status" value="1"/>
</dbReference>
<feature type="transmembrane region" description="Helical" evidence="7">
    <location>
        <begin position="138"/>
        <end position="160"/>
    </location>
</feature>
<feature type="domain" description="Major facilitator superfamily (MFS) profile" evidence="8">
    <location>
        <begin position="43"/>
        <end position="559"/>
    </location>
</feature>
<feature type="transmembrane region" description="Helical" evidence="7">
    <location>
        <begin position="78"/>
        <end position="96"/>
    </location>
</feature>
<feature type="transmembrane region" description="Helical" evidence="7">
    <location>
        <begin position="402"/>
        <end position="425"/>
    </location>
</feature>
<comment type="subcellular location">
    <subcellularLocation>
        <location evidence="1">Membrane</location>
        <topology evidence="1">Multi-pass membrane protein</topology>
    </subcellularLocation>
</comment>
<sequence length="559" mass="59529">MASEPDPSAAVEDSHSLSASQDVSQEEKDDEQSFPPMVPRVLMVTALGLSLLIAALDATMVATIVPTLSEEFQSVKDVGWYGSVYLLVTGATQPTFGKLYATFSSKAVFLASLLLLEGGSLVCALARNSGSFIAGRAIAGLGSAGCISGALIITALVVPLQQRPMFTGILGSLEGVAVVLGPIIGGAIASHIGWRWCFWVNLPIGGVLFVVLVFLFKPPQTPGQQAPLKDRIKGVDLIGGTGLVGSITCLLLALEWGSTLYNWSDARLIGLLVVFGVSFISVAVHQHWLKEKATFPTRLLRNRSFASSLWYGFALSSAQMVVLYYIPVWFQAIQSVSARESGVRLLPMVLALIFSGVSAGIGASIVGYLPPFMIAGTIFASIGAGMLYTFEPNIESAKWIGYQVLFGLGTGAGVQQSIVGVQVALDPSDVPYGTSAIILVNTVGGSIFISVAQNIFITRIERLTQSIPSVDRDTLLNRFGFLRESLTPEQLTIALREYNSGIKNIFLLVIILACLSTLGWVLIKWIPLRPPKPAPSSTEENSSNEGAKTTTEVISQLAT</sequence>
<name>A0A8H3ZFP2_9PEZI</name>
<feature type="transmembrane region" description="Helical" evidence="7">
    <location>
        <begin position="372"/>
        <end position="390"/>
    </location>
</feature>
<feature type="transmembrane region" description="Helical" evidence="7">
    <location>
        <begin position="437"/>
        <end position="457"/>
    </location>
</feature>
<evidence type="ECO:0000256" key="2">
    <source>
        <dbReference type="ARBA" id="ARBA00022448"/>
    </source>
</evidence>
<dbReference type="FunFam" id="1.20.1250.20:FF:000196">
    <property type="entry name" value="MFS toxin efflux pump (AflT)"/>
    <property type="match status" value="1"/>
</dbReference>
<evidence type="ECO:0000256" key="4">
    <source>
        <dbReference type="ARBA" id="ARBA00022989"/>
    </source>
</evidence>
<feature type="transmembrane region" description="Helical" evidence="7">
    <location>
        <begin position="41"/>
        <end position="66"/>
    </location>
</feature>
<dbReference type="OrthoDB" id="10021397at2759"/>
<accession>A0A8H3ZFP2</accession>
<feature type="transmembrane region" description="Helical" evidence="7">
    <location>
        <begin position="505"/>
        <end position="523"/>
    </location>
</feature>
<dbReference type="EMBL" id="WOWK01000118">
    <property type="protein sequence ID" value="KAF0317964.1"/>
    <property type="molecule type" value="Genomic_DNA"/>
</dbReference>
<evidence type="ECO:0000259" key="8">
    <source>
        <dbReference type="PROSITE" id="PS50850"/>
    </source>
</evidence>
<dbReference type="PANTHER" id="PTHR23501:SF49">
    <property type="entry name" value="MAJOR FACILITATOR SUPERFAMILY (MFS) PROFILE DOMAIN-CONTAINING PROTEIN"/>
    <property type="match status" value="1"/>
</dbReference>
<evidence type="ECO:0000256" key="6">
    <source>
        <dbReference type="SAM" id="MobiDB-lite"/>
    </source>
</evidence>
<evidence type="ECO:0000313" key="10">
    <source>
        <dbReference type="Proteomes" id="UP000434172"/>
    </source>
</evidence>
<evidence type="ECO:0000256" key="5">
    <source>
        <dbReference type="ARBA" id="ARBA00023136"/>
    </source>
</evidence>
<dbReference type="GO" id="GO:0005886">
    <property type="term" value="C:plasma membrane"/>
    <property type="evidence" value="ECO:0007669"/>
    <property type="project" value="TreeGrafter"/>
</dbReference>
<dbReference type="InterPro" id="IPR036259">
    <property type="entry name" value="MFS_trans_sf"/>
</dbReference>
<gene>
    <name evidence="9" type="ORF">GQ607_014749</name>
</gene>
<keyword evidence="5 7" id="KW-0472">Membrane</keyword>
<keyword evidence="3 7" id="KW-0812">Transmembrane</keyword>
<keyword evidence="10" id="KW-1185">Reference proteome</keyword>
<comment type="caution">
    <text evidence="9">The sequence shown here is derived from an EMBL/GenBank/DDBJ whole genome shotgun (WGS) entry which is preliminary data.</text>
</comment>
<feature type="compositionally biased region" description="Polar residues" evidence="6">
    <location>
        <begin position="535"/>
        <end position="559"/>
    </location>
</feature>
<protein>
    <submittedName>
        <fullName evidence="9">Major facilitator superfamily transporter</fullName>
    </submittedName>
</protein>
<feature type="transmembrane region" description="Helical" evidence="7">
    <location>
        <begin position="268"/>
        <end position="289"/>
    </location>
</feature>
<evidence type="ECO:0000256" key="1">
    <source>
        <dbReference type="ARBA" id="ARBA00004141"/>
    </source>
</evidence>
<dbReference type="PROSITE" id="PS50850">
    <property type="entry name" value="MFS"/>
    <property type="match status" value="1"/>
</dbReference>
<feature type="region of interest" description="Disordered" evidence="6">
    <location>
        <begin position="531"/>
        <end position="559"/>
    </location>
</feature>